<organism evidence="1">
    <name type="scientific">hydrothermal vent metagenome</name>
    <dbReference type="NCBI Taxonomy" id="652676"/>
    <lineage>
        <taxon>unclassified sequences</taxon>
        <taxon>metagenomes</taxon>
        <taxon>ecological metagenomes</taxon>
    </lineage>
</organism>
<dbReference type="EMBL" id="FPHK01000028">
    <property type="protein sequence ID" value="SFV57466.1"/>
    <property type="molecule type" value="Genomic_DNA"/>
</dbReference>
<dbReference type="Gene3D" id="1.20.900.10">
    <property type="entry name" value="Dbl homology (DH) domain"/>
    <property type="match status" value="1"/>
</dbReference>
<protein>
    <submittedName>
        <fullName evidence="1">Uncharacterized protein</fullName>
    </submittedName>
</protein>
<dbReference type="AlphaFoldDB" id="A0A1W1BVC2"/>
<proteinExistence type="predicted"/>
<evidence type="ECO:0000313" key="1">
    <source>
        <dbReference type="EMBL" id="SFV57466.1"/>
    </source>
</evidence>
<reference evidence="1" key="1">
    <citation type="submission" date="2016-10" db="EMBL/GenBank/DDBJ databases">
        <authorList>
            <person name="de Groot N.N."/>
        </authorList>
    </citation>
    <scope>NUCLEOTIDE SEQUENCE</scope>
</reference>
<dbReference type="SUPFAM" id="SSF48065">
    <property type="entry name" value="DBL homology domain (DH-domain)"/>
    <property type="match status" value="1"/>
</dbReference>
<sequence length="156" mass="18742">MDMKDLNELRGEFEAMQQQMMQQTCDDGSCDMDTPEDYPDYLKAIYAEIMPPVKSGVYFSRWDLKRMAQQLDESFAIDVRERMFQKFMQWVATPDDFRAVIDQFSQNMDMKCEMYKEYAERYPSTKEIFDTKIQKAKNAKKYFEKVYVEFFTAEND</sequence>
<dbReference type="InterPro" id="IPR035899">
    <property type="entry name" value="DBL_dom_sf"/>
</dbReference>
<gene>
    <name evidence="1" type="ORF">MNB_SM-6-869</name>
</gene>
<accession>A0A1W1BVC2</accession>
<name>A0A1W1BVC2_9ZZZZ</name>